<evidence type="ECO:0000256" key="1">
    <source>
        <dbReference type="ARBA" id="ARBA00001961"/>
    </source>
</evidence>
<reference evidence="5 6" key="1">
    <citation type="journal article" date="2009" name="Environ. Microbiol.">
        <title>Comparative genomics of marine cyanomyoviruses reveals the widespread occurrence of Synechococcus host genes localized to a hyperplastic region: implications for mechanisms of cyanophage evolution.</title>
        <authorList>
            <person name="Millard A.D."/>
            <person name="Zwirglmaier K."/>
            <person name="Downey M.J."/>
            <person name="Mann N.H."/>
            <person name="Scanlan D.J."/>
        </authorList>
    </citation>
    <scope>NUCLEOTIDE SEQUENCE</scope>
</reference>
<dbReference type="GO" id="GO:0051213">
    <property type="term" value="F:dioxygenase activity"/>
    <property type="evidence" value="ECO:0007669"/>
    <property type="project" value="UniProtKB-KW"/>
</dbReference>
<gene>
    <name evidence="5" type="ORF">SRSM4_210</name>
</gene>
<proteinExistence type="predicted"/>
<sequence length="206" mass="24023">MLLGKDCGYICDPQQVNGKFEDFIGIYPRFVHHELCTAVIDQFEKYLDTNPSFAQHGQDQFPEKKLGRQDVGMMLDDVDQTLAAHMYQYINTAFENYKIQYDQISKINLQTIGIKLQKTPPGGGYHVWHYENSSFRAANRELAWMIYLNDMPEGEAETEFLYQKKRYRPQTGTLLIWPAGMTHVHRGNTVFTHDKYITTGWFLKLP</sequence>
<keyword evidence="6" id="KW-1185">Reference proteome</keyword>
<organism evidence="5 6">
    <name type="scientific">Synechococcus phage S-RSM4</name>
    <dbReference type="NCBI Taxonomy" id="555387"/>
    <lineage>
        <taxon>Viruses</taxon>
        <taxon>Duplodnaviria</taxon>
        <taxon>Heunggongvirae</taxon>
        <taxon>Uroviricota</taxon>
        <taxon>Caudoviricetes</taxon>
        <taxon>Pantevenvirales</taxon>
        <taxon>Kyanoviridae</taxon>
        <taxon>Gibbetvirus</taxon>
        <taxon>Gibbetvirus rsm4</taxon>
    </lineage>
</organism>
<evidence type="ECO:0000259" key="4">
    <source>
        <dbReference type="SMART" id="SM00702"/>
    </source>
</evidence>
<keyword evidence="2 5" id="KW-0223">Dioxygenase</keyword>
<dbReference type="SMART" id="SM00702">
    <property type="entry name" value="P4Hc"/>
    <property type="match status" value="1"/>
</dbReference>
<dbReference type="OrthoDB" id="11494at10239"/>
<dbReference type="InterPro" id="IPR006620">
    <property type="entry name" value="Pro_4_hyd_alph"/>
</dbReference>
<dbReference type="InterPro" id="IPR044862">
    <property type="entry name" value="Pro_4_hyd_alph_FE2OG_OXY"/>
</dbReference>
<evidence type="ECO:0000256" key="3">
    <source>
        <dbReference type="ARBA" id="ARBA00023002"/>
    </source>
</evidence>
<feature type="domain" description="Prolyl 4-hydroxylase alpha subunit" evidence="4">
    <location>
        <begin position="22"/>
        <end position="203"/>
    </location>
</feature>
<dbReference type="RefSeq" id="YP_003097444.1">
    <property type="nucleotide sequence ID" value="NC_013085.1"/>
</dbReference>
<dbReference type="GeneID" id="8303417"/>
<evidence type="ECO:0000313" key="6">
    <source>
        <dbReference type="Proteomes" id="UP000001515"/>
    </source>
</evidence>
<dbReference type="GO" id="GO:0005506">
    <property type="term" value="F:iron ion binding"/>
    <property type="evidence" value="ECO:0007669"/>
    <property type="project" value="InterPro"/>
</dbReference>
<dbReference type="EMBL" id="FM207411">
    <property type="protein sequence ID" value="CAR63407.1"/>
    <property type="molecule type" value="Genomic_DNA"/>
</dbReference>
<evidence type="ECO:0000256" key="2">
    <source>
        <dbReference type="ARBA" id="ARBA00022964"/>
    </source>
</evidence>
<name>C7BVH8_9CAUD</name>
<protein>
    <submittedName>
        <fullName evidence="5">Possible dioxygenase</fullName>
    </submittedName>
</protein>
<dbReference type="GO" id="GO:0031418">
    <property type="term" value="F:L-ascorbic acid binding"/>
    <property type="evidence" value="ECO:0007669"/>
    <property type="project" value="InterPro"/>
</dbReference>
<comment type="cofactor">
    <cofactor evidence="1">
        <name>L-ascorbate</name>
        <dbReference type="ChEBI" id="CHEBI:38290"/>
    </cofactor>
</comment>
<keyword evidence="3" id="KW-0560">Oxidoreductase</keyword>
<dbReference type="Gene3D" id="2.60.120.620">
    <property type="entry name" value="q2cbj1_9rhob like domain"/>
    <property type="match status" value="1"/>
</dbReference>
<evidence type="ECO:0000313" key="5">
    <source>
        <dbReference type="EMBL" id="CAR63407.1"/>
    </source>
</evidence>
<dbReference type="GO" id="GO:0016705">
    <property type="term" value="F:oxidoreductase activity, acting on paired donors, with incorporation or reduction of molecular oxygen"/>
    <property type="evidence" value="ECO:0007669"/>
    <property type="project" value="InterPro"/>
</dbReference>
<dbReference type="Pfam" id="PF13640">
    <property type="entry name" value="2OG-FeII_Oxy_3"/>
    <property type="match status" value="1"/>
</dbReference>
<accession>C7BVH8</accession>
<dbReference type="Proteomes" id="UP000001515">
    <property type="component" value="Segment"/>
</dbReference>
<dbReference type="KEGG" id="vg:8303417"/>